<accession>R0F8M2</accession>
<keyword evidence="7 9" id="KW-0611">Plant defense</keyword>
<dbReference type="Proteomes" id="UP000029121">
    <property type="component" value="Unassembled WGS sequence"/>
</dbReference>
<keyword evidence="8" id="KW-1015">Disulfide bond</keyword>
<evidence type="ECO:0000256" key="6">
    <source>
        <dbReference type="ARBA" id="ARBA00022729"/>
    </source>
</evidence>
<evidence type="ECO:0000256" key="4">
    <source>
        <dbReference type="ARBA" id="ARBA00022529"/>
    </source>
</evidence>
<name>R0F8M2_9BRAS</name>
<dbReference type="PANTHER" id="PTHR36788:SF3">
    <property type="entry name" value="DEFENSIN-LIKE PROTEIN 171-RELATED"/>
    <property type="match status" value="1"/>
</dbReference>
<dbReference type="GO" id="GO:0050832">
    <property type="term" value="P:defense response to fungus"/>
    <property type="evidence" value="ECO:0007669"/>
    <property type="project" value="UniProtKB-UniRule"/>
</dbReference>
<dbReference type="AlphaFoldDB" id="R0F8M2"/>
<dbReference type="KEGG" id="crb:17880233"/>
<keyword evidence="11" id="KW-1185">Reference proteome</keyword>
<evidence type="ECO:0000256" key="8">
    <source>
        <dbReference type="ARBA" id="ARBA00023157"/>
    </source>
</evidence>
<protein>
    <recommendedName>
        <fullName evidence="9">Defensin-like protein</fullName>
    </recommendedName>
</protein>
<organism evidence="10 11">
    <name type="scientific">Capsella rubella</name>
    <dbReference type="NCBI Taxonomy" id="81985"/>
    <lineage>
        <taxon>Eukaryota</taxon>
        <taxon>Viridiplantae</taxon>
        <taxon>Streptophyta</taxon>
        <taxon>Embryophyta</taxon>
        <taxon>Tracheophyta</taxon>
        <taxon>Spermatophyta</taxon>
        <taxon>Magnoliopsida</taxon>
        <taxon>eudicotyledons</taxon>
        <taxon>Gunneridae</taxon>
        <taxon>Pentapetalae</taxon>
        <taxon>rosids</taxon>
        <taxon>malvids</taxon>
        <taxon>Brassicales</taxon>
        <taxon>Brassicaceae</taxon>
        <taxon>Camelineae</taxon>
        <taxon>Capsella</taxon>
    </lineage>
</organism>
<evidence type="ECO:0000256" key="5">
    <source>
        <dbReference type="ARBA" id="ARBA00022577"/>
    </source>
</evidence>
<comment type="subcellular location">
    <subcellularLocation>
        <location evidence="1 9">Secreted</location>
    </subcellularLocation>
</comment>
<gene>
    <name evidence="10" type="ORF">CARUB_v10006804mg</name>
</gene>
<evidence type="ECO:0000256" key="2">
    <source>
        <dbReference type="ARBA" id="ARBA00006722"/>
    </source>
</evidence>
<evidence type="ECO:0000313" key="10">
    <source>
        <dbReference type="EMBL" id="EOA18297.1"/>
    </source>
</evidence>
<dbReference type="GO" id="GO:0005576">
    <property type="term" value="C:extracellular region"/>
    <property type="evidence" value="ECO:0007669"/>
    <property type="project" value="UniProtKB-SubCell"/>
</dbReference>
<keyword evidence="3 9" id="KW-0964">Secreted</keyword>
<dbReference type="GO" id="GO:0031640">
    <property type="term" value="P:killing of cells of another organism"/>
    <property type="evidence" value="ECO:0007669"/>
    <property type="project" value="UniProtKB-UniRule"/>
</dbReference>
<feature type="chain" id="PRO_5027140107" description="Defensin-like protein" evidence="9">
    <location>
        <begin position="27"/>
        <end position="80"/>
    </location>
</feature>
<evidence type="ECO:0000256" key="7">
    <source>
        <dbReference type="ARBA" id="ARBA00022821"/>
    </source>
</evidence>
<feature type="signal peptide" evidence="9">
    <location>
        <begin position="1"/>
        <end position="26"/>
    </location>
</feature>
<evidence type="ECO:0000313" key="11">
    <source>
        <dbReference type="Proteomes" id="UP000029121"/>
    </source>
</evidence>
<dbReference type="PANTHER" id="PTHR36788">
    <property type="entry name" value="DEFENSIN-LIKE PROTEIN 183"/>
    <property type="match status" value="1"/>
</dbReference>
<keyword evidence="6 9" id="KW-0732">Signal</keyword>
<dbReference type="OrthoDB" id="1073746at2759"/>
<reference evidence="11" key="1">
    <citation type="journal article" date="2013" name="Nat. Genet.">
        <title>The Capsella rubella genome and the genomic consequences of rapid mating system evolution.</title>
        <authorList>
            <person name="Slotte T."/>
            <person name="Hazzouri K.M."/>
            <person name="Agren J.A."/>
            <person name="Koenig D."/>
            <person name="Maumus F."/>
            <person name="Guo Y.L."/>
            <person name="Steige K."/>
            <person name="Platts A.E."/>
            <person name="Escobar J.S."/>
            <person name="Newman L.K."/>
            <person name="Wang W."/>
            <person name="Mandakova T."/>
            <person name="Vello E."/>
            <person name="Smith L.M."/>
            <person name="Henz S.R."/>
            <person name="Steffen J."/>
            <person name="Takuno S."/>
            <person name="Brandvain Y."/>
            <person name="Coop G."/>
            <person name="Andolfatto P."/>
            <person name="Hu T.T."/>
            <person name="Blanchette M."/>
            <person name="Clark R.M."/>
            <person name="Quesneville H."/>
            <person name="Nordborg M."/>
            <person name="Gaut B.S."/>
            <person name="Lysak M.A."/>
            <person name="Jenkins J."/>
            <person name="Grimwood J."/>
            <person name="Chapman J."/>
            <person name="Prochnik S."/>
            <person name="Shu S."/>
            <person name="Rokhsar D."/>
            <person name="Schmutz J."/>
            <person name="Weigel D."/>
            <person name="Wright S.I."/>
        </authorList>
    </citation>
    <scope>NUCLEOTIDE SEQUENCE [LARGE SCALE GENOMIC DNA]</scope>
    <source>
        <strain evidence="11">cv. Monte Gargano</strain>
    </source>
</reference>
<evidence type="ECO:0000256" key="9">
    <source>
        <dbReference type="RuleBase" id="RU367109"/>
    </source>
</evidence>
<evidence type="ECO:0000256" key="1">
    <source>
        <dbReference type="ARBA" id="ARBA00004613"/>
    </source>
</evidence>
<keyword evidence="5 9" id="KW-0295">Fungicide</keyword>
<keyword evidence="4 9" id="KW-0929">Antimicrobial</keyword>
<evidence type="ECO:0000256" key="3">
    <source>
        <dbReference type="ARBA" id="ARBA00022525"/>
    </source>
</evidence>
<dbReference type="EMBL" id="KB870811">
    <property type="protein sequence ID" value="EOA18297.1"/>
    <property type="molecule type" value="Genomic_DNA"/>
</dbReference>
<dbReference type="InterPro" id="IPR039641">
    <property type="entry name" value="LCR"/>
</dbReference>
<comment type="similarity">
    <text evidence="2 9">Belongs to the DEFL family.</text>
</comment>
<sequence length="80" mass="8434">MTKRTSSFFLPIIFLVMFVLVEQNMGETCTAVLGSCGVIPDCSAACKAAFGPTARGFCDRDGGAGTCVCLHPCLTDNPHM</sequence>
<proteinExistence type="inferred from homology"/>